<keyword evidence="3" id="KW-1185">Reference proteome</keyword>
<proteinExistence type="predicted"/>
<feature type="transmembrane region" description="Helical" evidence="1">
    <location>
        <begin position="99"/>
        <end position="125"/>
    </location>
</feature>
<comment type="caution">
    <text evidence="2">The sequence shown here is derived from an EMBL/GenBank/DDBJ whole genome shotgun (WGS) entry which is preliminary data.</text>
</comment>
<keyword evidence="1" id="KW-0812">Transmembrane</keyword>
<dbReference type="Proteomes" id="UP001501237">
    <property type="component" value="Unassembled WGS sequence"/>
</dbReference>
<gene>
    <name evidence="2" type="ORF">GCM10010468_68930</name>
</gene>
<feature type="transmembrane region" description="Helical" evidence="1">
    <location>
        <begin position="174"/>
        <end position="192"/>
    </location>
</feature>
<dbReference type="EMBL" id="BAAAUV010000028">
    <property type="protein sequence ID" value="GAA3235287.1"/>
    <property type="molecule type" value="Genomic_DNA"/>
</dbReference>
<evidence type="ECO:0000313" key="3">
    <source>
        <dbReference type="Proteomes" id="UP001501237"/>
    </source>
</evidence>
<protein>
    <submittedName>
        <fullName evidence="2">ABC transporter permease subunit</fullName>
    </submittedName>
</protein>
<reference evidence="3" key="1">
    <citation type="journal article" date="2019" name="Int. J. Syst. Evol. Microbiol.">
        <title>The Global Catalogue of Microorganisms (GCM) 10K type strain sequencing project: providing services to taxonomists for standard genome sequencing and annotation.</title>
        <authorList>
            <consortium name="The Broad Institute Genomics Platform"/>
            <consortium name="The Broad Institute Genome Sequencing Center for Infectious Disease"/>
            <person name="Wu L."/>
            <person name="Ma J."/>
        </authorList>
    </citation>
    <scope>NUCLEOTIDE SEQUENCE [LARGE SCALE GENOMIC DNA]</scope>
    <source>
        <strain evidence="3">JCM 9377</strain>
    </source>
</reference>
<dbReference type="RefSeq" id="WP_344836888.1">
    <property type="nucleotide sequence ID" value="NZ_BAAAUV010000028.1"/>
</dbReference>
<feature type="transmembrane region" description="Helical" evidence="1">
    <location>
        <begin position="21"/>
        <end position="40"/>
    </location>
</feature>
<evidence type="ECO:0000313" key="2">
    <source>
        <dbReference type="EMBL" id="GAA3235287.1"/>
    </source>
</evidence>
<evidence type="ECO:0000256" key="1">
    <source>
        <dbReference type="SAM" id="Phobius"/>
    </source>
</evidence>
<feature type="transmembrane region" description="Helical" evidence="1">
    <location>
        <begin position="227"/>
        <end position="247"/>
    </location>
</feature>
<accession>A0ABP6QJC4</accession>
<keyword evidence="1" id="KW-0472">Membrane</keyword>
<feature type="transmembrane region" description="Helical" evidence="1">
    <location>
        <begin position="60"/>
        <end position="78"/>
    </location>
</feature>
<organism evidence="2 3">
    <name type="scientific">Actinocorallia longicatena</name>
    <dbReference type="NCBI Taxonomy" id="111803"/>
    <lineage>
        <taxon>Bacteria</taxon>
        <taxon>Bacillati</taxon>
        <taxon>Actinomycetota</taxon>
        <taxon>Actinomycetes</taxon>
        <taxon>Streptosporangiales</taxon>
        <taxon>Thermomonosporaceae</taxon>
        <taxon>Actinocorallia</taxon>
    </lineage>
</organism>
<feature type="transmembrane region" description="Helical" evidence="1">
    <location>
        <begin position="145"/>
        <end position="167"/>
    </location>
</feature>
<keyword evidence="1" id="KW-1133">Transmembrane helix</keyword>
<sequence>MTLTGVFASEWLKLRSVRSTYWTLGVAAVLMPLIGFLVAHGTAPAEKAAGDFDPTDAMQGAAFAQLAFGVLGVLTISSEYSTGLIRTTFASVPGRGTVLAVKAAVLFVLLLIVGEIISTTTFLVAQAAYPPGLGISLADDGALGAALGSGFYMAFIGMFGFGVGAIVRHTPGAITVMMAVVFVIMSILPQLFPASVRDEIGRYSFLGLAHGLSTITPIPEVPADGTSVALCFFYAALVLVPAFLLTLRRDA</sequence>
<name>A0ABP6QJC4_9ACTN</name>